<accession>A0AAD5S168</accession>
<gene>
    <name evidence="2" type="ORF">HK097_006846</name>
</gene>
<feature type="compositionally biased region" description="Acidic residues" evidence="1">
    <location>
        <begin position="9"/>
        <end position="22"/>
    </location>
</feature>
<protein>
    <submittedName>
        <fullName evidence="2">Uncharacterized protein</fullName>
    </submittedName>
</protein>
<dbReference type="Proteomes" id="UP001212841">
    <property type="component" value="Unassembled WGS sequence"/>
</dbReference>
<keyword evidence="3" id="KW-1185">Reference proteome</keyword>
<evidence type="ECO:0000313" key="2">
    <source>
        <dbReference type="EMBL" id="KAJ3024798.1"/>
    </source>
</evidence>
<comment type="caution">
    <text evidence="2">The sequence shown here is derived from an EMBL/GenBank/DDBJ whole genome shotgun (WGS) entry which is preliminary data.</text>
</comment>
<dbReference type="AlphaFoldDB" id="A0AAD5S168"/>
<feature type="region of interest" description="Disordered" evidence="1">
    <location>
        <begin position="1"/>
        <end position="25"/>
    </location>
</feature>
<proteinExistence type="predicted"/>
<reference evidence="2" key="1">
    <citation type="submission" date="2020-05" db="EMBL/GenBank/DDBJ databases">
        <title>Phylogenomic resolution of chytrid fungi.</title>
        <authorList>
            <person name="Stajich J.E."/>
            <person name="Amses K."/>
            <person name="Simmons R."/>
            <person name="Seto K."/>
            <person name="Myers J."/>
            <person name="Bonds A."/>
            <person name="Quandt C.A."/>
            <person name="Barry K."/>
            <person name="Liu P."/>
            <person name="Grigoriev I."/>
            <person name="Longcore J.E."/>
            <person name="James T.Y."/>
        </authorList>
    </citation>
    <scope>NUCLEOTIDE SEQUENCE</scope>
    <source>
        <strain evidence="2">JEL0318</strain>
    </source>
</reference>
<feature type="non-terminal residue" evidence="2">
    <location>
        <position position="123"/>
    </location>
</feature>
<name>A0AAD5S168_9FUNG</name>
<sequence length="123" mass="13952">MGVANVPLEDLDGDSDFEEEEDDKKRDKALFRPINHIKNKIQLTPSTLDVADRVEGSQMTDVSDAKTSHAVLHLQDTNNKNLSFYALRKLAAYLVHIGYYKTLKDTAKTEYNTAIKLEKIRKA</sequence>
<organism evidence="2 3">
    <name type="scientific">Rhizophlyctis rosea</name>
    <dbReference type="NCBI Taxonomy" id="64517"/>
    <lineage>
        <taxon>Eukaryota</taxon>
        <taxon>Fungi</taxon>
        <taxon>Fungi incertae sedis</taxon>
        <taxon>Chytridiomycota</taxon>
        <taxon>Chytridiomycota incertae sedis</taxon>
        <taxon>Chytridiomycetes</taxon>
        <taxon>Rhizophlyctidales</taxon>
        <taxon>Rhizophlyctidaceae</taxon>
        <taxon>Rhizophlyctis</taxon>
    </lineage>
</organism>
<evidence type="ECO:0000313" key="3">
    <source>
        <dbReference type="Proteomes" id="UP001212841"/>
    </source>
</evidence>
<dbReference type="EMBL" id="JADGJD010003225">
    <property type="protein sequence ID" value="KAJ3024798.1"/>
    <property type="molecule type" value="Genomic_DNA"/>
</dbReference>
<evidence type="ECO:0000256" key="1">
    <source>
        <dbReference type="SAM" id="MobiDB-lite"/>
    </source>
</evidence>